<evidence type="ECO:0000313" key="5">
    <source>
        <dbReference type="Proteomes" id="UP001516620"/>
    </source>
</evidence>
<comment type="caution">
    <text evidence="4">The sequence shown here is derived from an EMBL/GenBank/DDBJ whole genome shotgun (WGS) entry which is preliminary data.</text>
</comment>
<dbReference type="Gene3D" id="3.40.50.300">
    <property type="entry name" value="P-loop containing nucleotide triphosphate hydrolases"/>
    <property type="match status" value="1"/>
</dbReference>
<sequence>MSLDVTLEQVSVHFGSHPALIDITLELEAGKIYGLLGRNGAGKTTLLSLLASYMEPTAGRVRIGGHPPFEHAETMAQVSFVYETNYSEESEKVNGMLKVAERYRPYFDRAYAEELVRLFGLPTDVPMKKLSSGMQSALNAVIGLASRTPVTIFDEVYRGMDAPTREIFYKQLLEDHANHPRTIILSTHLVSEMDYLFEDVVILHKGRMLLKEPIDQLLERGASITGAAADVDEFVRGMKVLNVQQLGSTKAAMVYGEIDEARRRAAANKGLDIGPVPLQDLFIHLTGEGGSHEVQSEL</sequence>
<dbReference type="GO" id="GO:0005524">
    <property type="term" value="F:ATP binding"/>
    <property type="evidence" value="ECO:0007669"/>
    <property type="project" value="UniProtKB-KW"/>
</dbReference>
<organism evidence="4 5">
    <name type="scientific">Paenibacillus rhizolycopersici</name>
    <dbReference type="NCBI Taxonomy" id="2780073"/>
    <lineage>
        <taxon>Bacteria</taxon>
        <taxon>Bacillati</taxon>
        <taxon>Bacillota</taxon>
        <taxon>Bacilli</taxon>
        <taxon>Bacillales</taxon>
        <taxon>Paenibacillaceae</taxon>
        <taxon>Paenibacillus</taxon>
    </lineage>
</organism>
<evidence type="ECO:0000259" key="3">
    <source>
        <dbReference type="PROSITE" id="PS50893"/>
    </source>
</evidence>
<dbReference type="RefSeq" id="WP_193416942.1">
    <property type="nucleotide sequence ID" value="NZ_JADCNN020000008.1"/>
</dbReference>
<dbReference type="InterPro" id="IPR027417">
    <property type="entry name" value="P-loop_NTPase"/>
</dbReference>
<dbReference type="SUPFAM" id="SSF52540">
    <property type="entry name" value="P-loop containing nucleoside triphosphate hydrolases"/>
    <property type="match status" value="1"/>
</dbReference>
<dbReference type="InterPro" id="IPR003593">
    <property type="entry name" value="AAA+_ATPase"/>
</dbReference>
<protein>
    <submittedName>
        <fullName evidence="4">ABC transporter ATP-binding protein</fullName>
    </submittedName>
</protein>
<evidence type="ECO:0000256" key="2">
    <source>
        <dbReference type="ARBA" id="ARBA00022840"/>
    </source>
</evidence>
<dbReference type="InterPro" id="IPR003439">
    <property type="entry name" value="ABC_transporter-like_ATP-bd"/>
</dbReference>
<accession>A0ABS2H3W5</accession>
<keyword evidence="5" id="KW-1185">Reference proteome</keyword>
<dbReference type="EMBL" id="JADCNN020000008">
    <property type="protein sequence ID" value="MBM6996140.1"/>
    <property type="molecule type" value="Genomic_DNA"/>
</dbReference>
<dbReference type="SMART" id="SM00382">
    <property type="entry name" value="AAA"/>
    <property type="match status" value="1"/>
</dbReference>
<dbReference type="CDD" id="cd03230">
    <property type="entry name" value="ABC_DR_subfamily_A"/>
    <property type="match status" value="1"/>
</dbReference>
<keyword evidence="1" id="KW-0547">Nucleotide-binding</keyword>
<dbReference type="PANTHER" id="PTHR43158">
    <property type="entry name" value="SKFA PEPTIDE EXPORT ATP-BINDING PROTEIN SKFE"/>
    <property type="match status" value="1"/>
</dbReference>
<dbReference type="PROSITE" id="PS50893">
    <property type="entry name" value="ABC_TRANSPORTER_2"/>
    <property type="match status" value="1"/>
</dbReference>
<evidence type="ECO:0000256" key="1">
    <source>
        <dbReference type="ARBA" id="ARBA00022741"/>
    </source>
</evidence>
<dbReference type="PANTHER" id="PTHR43158:SF5">
    <property type="entry name" value="ABC TRANSPORTER, ATP-BINDING PROTEIN"/>
    <property type="match status" value="1"/>
</dbReference>
<name>A0ABS2H3W5_9BACL</name>
<evidence type="ECO:0000313" key="4">
    <source>
        <dbReference type="EMBL" id="MBM6996140.1"/>
    </source>
</evidence>
<dbReference type="Pfam" id="PF00005">
    <property type="entry name" value="ABC_tran"/>
    <property type="match status" value="1"/>
</dbReference>
<dbReference type="Proteomes" id="UP001516620">
    <property type="component" value="Unassembled WGS sequence"/>
</dbReference>
<reference evidence="4 5" key="1">
    <citation type="submission" date="2021-01" db="EMBL/GenBank/DDBJ databases">
        <title>Paenibacillus sp.nov. isolated from the rhizosphere soil of tomato plant.</title>
        <authorList>
            <person name="Thin K.K."/>
            <person name="Zhang X."/>
            <person name="He S."/>
        </authorList>
    </citation>
    <scope>NUCLEOTIDE SEQUENCE [LARGE SCALE GENOMIC DNA]</scope>
    <source>
        <strain evidence="4 5">DXFW5</strain>
    </source>
</reference>
<keyword evidence="2 4" id="KW-0067">ATP-binding</keyword>
<proteinExistence type="predicted"/>
<feature type="domain" description="ABC transporter" evidence="3">
    <location>
        <begin position="5"/>
        <end position="230"/>
    </location>
</feature>
<gene>
    <name evidence="4" type="ORF">IM700_010835</name>
</gene>